<keyword evidence="2" id="KW-0507">mRNA processing</keyword>
<keyword evidence="3" id="KW-0677">Repeat</keyword>
<dbReference type="STRING" id="478820.A0A196SBU2"/>
<dbReference type="PROSITE" id="PS50294">
    <property type="entry name" value="WD_REPEATS_REGION"/>
    <property type="match status" value="2"/>
</dbReference>
<dbReference type="GO" id="GO:0032797">
    <property type="term" value="C:SMN complex"/>
    <property type="evidence" value="ECO:0007669"/>
    <property type="project" value="TreeGrafter"/>
</dbReference>
<dbReference type="Proteomes" id="UP000078348">
    <property type="component" value="Unassembled WGS sequence"/>
</dbReference>
<dbReference type="PROSITE" id="PS50082">
    <property type="entry name" value="WD_REPEATS_2"/>
    <property type="match status" value="2"/>
</dbReference>
<evidence type="ECO:0000256" key="5">
    <source>
        <dbReference type="ARBA" id="ARBA00038394"/>
    </source>
</evidence>
<comment type="caution">
    <text evidence="8">The sequence shown here is derived from an EMBL/GenBank/DDBJ whole genome shotgun (WGS) entry which is preliminary data.</text>
</comment>
<dbReference type="SMART" id="SM00320">
    <property type="entry name" value="WD40"/>
    <property type="match status" value="6"/>
</dbReference>
<protein>
    <recommendedName>
        <fullName evidence="6">Serine-threonine kinase receptor-associated protein</fullName>
    </recommendedName>
</protein>
<dbReference type="SUPFAM" id="SSF50978">
    <property type="entry name" value="WD40 repeat-like"/>
    <property type="match status" value="1"/>
</dbReference>
<dbReference type="Pfam" id="PF00400">
    <property type="entry name" value="WD40"/>
    <property type="match status" value="2"/>
</dbReference>
<dbReference type="PANTHER" id="PTHR19877">
    <property type="entry name" value="EUKARYOTIC TRANSLATION INITIATION FACTOR 3 SUBUNIT I"/>
    <property type="match status" value="1"/>
</dbReference>
<reference evidence="8 9" key="1">
    <citation type="submission" date="2016-05" db="EMBL/GenBank/DDBJ databases">
        <title>Nuclear genome of Blastocystis sp. subtype 1 NandII.</title>
        <authorList>
            <person name="Gentekaki E."/>
            <person name="Curtis B."/>
            <person name="Stairs C."/>
            <person name="Eme L."/>
            <person name="Herman E."/>
            <person name="Klimes V."/>
            <person name="Arias M.C."/>
            <person name="Elias M."/>
            <person name="Hilliou F."/>
            <person name="Klute M."/>
            <person name="Malik S.-B."/>
            <person name="Pightling A."/>
            <person name="Rachubinski R."/>
            <person name="Salas D."/>
            <person name="Schlacht A."/>
            <person name="Suga H."/>
            <person name="Archibald J."/>
            <person name="Ball S.G."/>
            <person name="Clark G."/>
            <person name="Dacks J."/>
            <person name="Van Der Giezen M."/>
            <person name="Tsaousis A."/>
            <person name="Roger A."/>
        </authorList>
    </citation>
    <scope>NUCLEOTIDE SEQUENCE [LARGE SCALE GENOMIC DNA]</scope>
    <source>
        <strain evidence="9">ATCC 50177 / NandII</strain>
    </source>
</reference>
<dbReference type="InterPro" id="IPR015943">
    <property type="entry name" value="WD40/YVTN_repeat-like_dom_sf"/>
</dbReference>
<keyword evidence="4" id="KW-0508">mRNA splicing</keyword>
<dbReference type="GO" id="GO:0016301">
    <property type="term" value="F:kinase activity"/>
    <property type="evidence" value="ECO:0007669"/>
    <property type="project" value="UniProtKB-KW"/>
</dbReference>
<name>A0A196SBU2_BLAHN</name>
<keyword evidence="9" id="KW-1185">Reference proteome</keyword>
<dbReference type="AlphaFoldDB" id="A0A196SBU2"/>
<evidence type="ECO:0000313" key="8">
    <source>
        <dbReference type="EMBL" id="OAO14483.1"/>
    </source>
</evidence>
<keyword evidence="8" id="KW-0418">Kinase</keyword>
<evidence type="ECO:0000256" key="6">
    <source>
        <dbReference type="ARBA" id="ARBA00040390"/>
    </source>
</evidence>
<evidence type="ECO:0000256" key="2">
    <source>
        <dbReference type="ARBA" id="ARBA00022664"/>
    </source>
</evidence>
<dbReference type="PANTHER" id="PTHR19877:SF13">
    <property type="entry name" value="SERINE-THREONINE KINASE RECEPTOR-ASSOCIATED PROTEIN"/>
    <property type="match status" value="1"/>
</dbReference>
<dbReference type="InterPro" id="IPR001680">
    <property type="entry name" value="WD40_rpt"/>
</dbReference>
<gene>
    <name evidence="8" type="ORF">AV274_3786</name>
</gene>
<evidence type="ECO:0000256" key="1">
    <source>
        <dbReference type="ARBA" id="ARBA00022574"/>
    </source>
</evidence>
<evidence type="ECO:0000256" key="7">
    <source>
        <dbReference type="PROSITE-ProRule" id="PRU00221"/>
    </source>
</evidence>
<dbReference type="GO" id="GO:0000387">
    <property type="term" value="P:spliceosomal snRNP assembly"/>
    <property type="evidence" value="ECO:0007669"/>
    <property type="project" value="TreeGrafter"/>
</dbReference>
<dbReference type="GO" id="GO:0003723">
    <property type="term" value="F:RNA binding"/>
    <property type="evidence" value="ECO:0007669"/>
    <property type="project" value="TreeGrafter"/>
</dbReference>
<evidence type="ECO:0000256" key="4">
    <source>
        <dbReference type="ARBA" id="ARBA00023187"/>
    </source>
</evidence>
<comment type="similarity">
    <text evidence="5">Belongs to the WD repeat STRAP family.</text>
</comment>
<dbReference type="EMBL" id="LXWW01000238">
    <property type="protein sequence ID" value="OAO14483.1"/>
    <property type="molecule type" value="Genomic_DNA"/>
</dbReference>
<feature type="repeat" description="WD" evidence="7">
    <location>
        <begin position="264"/>
        <end position="300"/>
    </location>
</feature>
<evidence type="ECO:0000256" key="3">
    <source>
        <dbReference type="ARBA" id="ARBA00022737"/>
    </source>
</evidence>
<dbReference type="OrthoDB" id="200206at2759"/>
<keyword evidence="1 7" id="KW-0853">WD repeat</keyword>
<dbReference type="Gene3D" id="2.130.10.10">
    <property type="entry name" value="YVTN repeat-like/Quinoprotein amine dehydrogenase"/>
    <property type="match status" value="1"/>
</dbReference>
<sequence length="300" mass="33092">MQDTIPKQVSSATSILCPGHTRTVVGLNRSETTPDGVFFVSACLDKTPMLRDMKTGNWVGSFVGHEGAVWSAQVNKNATRVVTGSADFSGRLWNAVTGELLHVFPEKHIVKAACINLDSSLVAFGGKSKEVNIYSTSTFDRVHTFDFQEEVGFLQFCPLPESPSLLLCVGISGKLSLLDASHEIRSLQLTDIILDVSLSGDVIVVATCNGVRFFSWDLTLLKKKDYPFHVNSCSLNSEHTYYLISDVNTIYEVDYQTDVIHRSYNGHHGIVLCLRYSPDGTSFISGSDDSSIRLWTVDRN</sequence>
<organism evidence="8 9">
    <name type="scientific">Blastocystis sp. subtype 1 (strain ATCC 50177 / NandII)</name>
    <dbReference type="NCBI Taxonomy" id="478820"/>
    <lineage>
        <taxon>Eukaryota</taxon>
        <taxon>Sar</taxon>
        <taxon>Stramenopiles</taxon>
        <taxon>Bigyra</taxon>
        <taxon>Opalozoa</taxon>
        <taxon>Opalinata</taxon>
        <taxon>Blastocystidae</taxon>
        <taxon>Blastocystis</taxon>
    </lineage>
</organism>
<proteinExistence type="inferred from homology"/>
<feature type="repeat" description="WD" evidence="7">
    <location>
        <begin position="62"/>
        <end position="103"/>
    </location>
</feature>
<dbReference type="InterPro" id="IPR036322">
    <property type="entry name" value="WD40_repeat_dom_sf"/>
</dbReference>
<keyword evidence="8" id="KW-0808">Transferase</keyword>
<keyword evidence="8" id="KW-0675">Receptor</keyword>
<evidence type="ECO:0000313" key="9">
    <source>
        <dbReference type="Proteomes" id="UP000078348"/>
    </source>
</evidence>
<accession>A0A196SBU2</accession>